<evidence type="ECO:0000313" key="3">
    <source>
        <dbReference type="EMBL" id="MBM7839044.1"/>
    </source>
</evidence>
<feature type="signal peptide" evidence="2">
    <location>
        <begin position="1"/>
        <end position="18"/>
    </location>
</feature>
<sequence length="231" mass="25092">MKKNLLLSLGLVSVITLAACGESDDNDNNSNSETPAAAEESNDEAENTDDQETDNEDDANSDADEAASDGDWETAVGETIENEGGTFTLVARVDDIDTIESGPMTLDIPQLNVQEVSLSGEILEFLDFEPTGIIQIDMEASNTSEDDINFYPSQATITTNTGEQLESHILLSDHIDGEFLGAVNKSGSIYYLLENSDPNEIETVRILINAPHTLEDWEDVGEKIDMQVTIN</sequence>
<dbReference type="Proteomes" id="UP001179280">
    <property type="component" value="Unassembled WGS sequence"/>
</dbReference>
<evidence type="ECO:0000256" key="1">
    <source>
        <dbReference type="SAM" id="MobiDB-lite"/>
    </source>
</evidence>
<evidence type="ECO:0008006" key="5">
    <source>
        <dbReference type="Google" id="ProtNLM"/>
    </source>
</evidence>
<keyword evidence="2" id="KW-0732">Signal</keyword>
<gene>
    <name evidence="3" type="ORF">JOC54_002314</name>
</gene>
<evidence type="ECO:0000313" key="4">
    <source>
        <dbReference type="Proteomes" id="UP001179280"/>
    </source>
</evidence>
<feature type="compositionally biased region" description="Low complexity" evidence="1">
    <location>
        <begin position="28"/>
        <end position="39"/>
    </location>
</feature>
<evidence type="ECO:0000256" key="2">
    <source>
        <dbReference type="SAM" id="SignalP"/>
    </source>
</evidence>
<comment type="caution">
    <text evidence="3">The sequence shown here is derived from an EMBL/GenBank/DDBJ whole genome shotgun (WGS) entry which is preliminary data.</text>
</comment>
<dbReference type="EMBL" id="JAFBCV010000006">
    <property type="protein sequence ID" value="MBM7839044.1"/>
    <property type="molecule type" value="Genomic_DNA"/>
</dbReference>
<feature type="region of interest" description="Disordered" evidence="1">
    <location>
        <begin position="21"/>
        <end position="71"/>
    </location>
</feature>
<protein>
    <recommendedName>
        <fullName evidence="5">DUF4352 domain-containing protein</fullName>
    </recommendedName>
</protein>
<dbReference type="PROSITE" id="PS51257">
    <property type="entry name" value="PROKAR_LIPOPROTEIN"/>
    <property type="match status" value="1"/>
</dbReference>
<accession>A0ABS2SU34</accession>
<reference evidence="3" key="1">
    <citation type="submission" date="2021-01" db="EMBL/GenBank/DDBJ databases">
        <title>Genomic Encyclopedia of Type Strains, Phase IV (KMG-IV): sequencing the most valuable type-strain genomes for metagenomic binning, comparative biology and taxonomic classification.</title>
        <authorList>
            <person name="Goeker M."/>
        </authorList>
    </citation>
    <scope>NUCLEOTIDE SEQUENCE</scope>
    <source>
        <strain evidence="3">DSM 21943</strain>
    </source>
</reference>
<feature type="chain" id="PRO_5047052905" description="DUF4352 domain-containing protein" evidence="2">
    <location>
        <begin position="19"/>
        <end position="231"/>
    </location>
</feature>
<feature type="compositionally biased region" description="Acidic residues" evidence="1">
    <location>
        <begin position="40"/>
        <end position="71"/>
    </location>
</feature>
<keyword evidence="4" id="KW-1185">Reference proteome</keyword>
<name>A0ABS2SU34_9BACI</name>
<proteinExistence type="predicted"/>
<organism evidence="3 4">
    <name type="scientific">Shouchella xiaoxiensis</name>
    <dbReference type="NCBI Taxonomy" id="766895"/>
    <lineage>
        <taxon>Bacteria</taxon>
        <taxon>Bacillati</taxon>
        <taxon>Bacillota</taxon>
        <taxon>Bacilli</taxon>
        <taxon>Bacillales</taxon>
        <taxon>Bacillaceae</taxon>
        <taxon>Shouchella</taxon>
    </lineage>
</organism>
<dbReference type="RefSeq" id="WP_054793725.1">
    <property type="nucleotide sequence ID" value="NZ_JAFBCV010000006.1"/>
</dbReference>